<sequence length="85" mass="9538">MAMRKDSIQTRKRRCAKKQRGNLTHLQQQLHHHQSLEPRLGSADVHEHLDAIKHQYSAAPTPYAFFPPPTVGTKPYTVSGALAPS</sequence>
<accession>A0A0R3WW16</accession>
<name>A0A0R3WW16_HYDTA</name>
<evidence type="ECO:0000313" key="4">
    <source>
        <dbReference type="WBParaSite" id="TTAC_0000495601-mRNA-1"/>
    </source>
</evidence>
<feature type="compositionally biased region" description="Basic residues" evidence="1">
    <location>
        <begin position="10"/>
        <end position="20"/>
    </location>
</feature>
<evidence type="ECO:0000313" key="3">
    <source>
        <dbReference type="Proteomes" id="UP000274429"/>
    </source>
</evidence>
<protein>
    <submittedName>
        <fullName evidence="2 4">Uncharacterized protein</fullName>
    </submittedName>
</protein>
<dbReference type="Proteomes" id="UP000274429">
    <property type="component" value="Unassembled WGS sequence"/>
</dbReference>
<reference evidence="4" key="1">
    <citation type="submission" date="2017-02" db="UniProtKB">
        <authorList>
            <consortium name="WormBaseParasite"/>
        </authorList>
    </citation>
    <scope>IDENTIFICATION</scope>
</reference>
<dbReference type="AlphaFoldDB" id="A0A0R3WW16"/>
<reference evidence="2 3" key="2">
    <citation type="submission" date="2018-11" db="EMBL/GenBank/DDBJ databases">
        <authorList>
            <consortium name="Pathogen Informatics"/>
        </authorList>
    </citation>
    <scope>NUCLEOTIDE SEQUENCE [LARGE SCALE GENOMIC DNA]</scope>
</reference>
<dbReference type="EMBL" id="UYWX01005729">
    <property type="protein sequence ID" value="VDM25919.1"/>
    <property type="molecule type" value="Genomic_DNA"/>
</dbReference>
<organism evidence="4">
    <name type="scientific">Hydatigena taeniaeformis</name>
    <name type="common">Feline tapeworm</name>
    <name type="synonym">Taenia taeniaeformis</name>
    <dbReference type="NCBI Taxonomy" id="6205"/>
    <lineage>
        <taxon>Eukaryota</taxon>
        <taxon>Metazoa</taxon>
        <taxon>Spiralia</taxon>
        <taxon>Lophotrochozoa</taxon>
        <taxon>Platyhelminthes</taxon>
        <taxon>Cestoda</taxon>
        <taxon>Eucestoda</taxon>
        <taxon>Cyclophyllidea</taxon>
        <taxon>Taeniidae</taxon>
        <taxon>Hydatigera</taxon>
    </lineage>
</organism>
<feature type="region of interest" description="Disordered" evidence="1">
    <location>
        <begin position="1"/>
        <end position="36"/>
    </location>
</feature>
<keyword evidence="3" id="KW-1185">Reference proteome</keyword>
<evidence type="ECO:0000313" key="2">
    <source>
        <dbReference type="EMBL" id="VDM25919.1"/>
    </source>
</evidence>
<gene>
    <name evidence="2" type="ORF">TTAC_LOCUS4941</name>
</gene>
<evidence type="ECO:0000256" key="1">
    <source>
        <dbReference type="SAM" id="MobiDB-lite"/>
    </source>
</evidence>
<dbReference type="WBParaSite" id="TTAC_0000495601-mRNA-1">
    <property type="protein sequence ID" value="TTAC_0000495601-mRNA-1"/>
    <property type="gene ID" value="TTAC_0000495601"/>
</dbReference>
<proteinExistence type="predicted"/>